<evidence type="ECO:0000256" key="1">
    <source>
        <dbReference type="SAM" id="SignalP"/>
    </source>
</evidence>
<dbReference type="SUPFAM" id="SSF53807">
    <property type="entry name" value="Helical backbone' metal receptor"/>
    <property type="match status" value="1"/>
</dbReference>
<evidence type="ECO:0000259" key="2">
    <source>
        <dbReference type="PROSITE" id="PS50983"/>
    </source>
</evidence>
<feature type="signal peptide" evidence="1">
    <location>
        <begin position="1"/>
        <end position="36"/>
    </location>
</feature>
<dbReference type="InterPro" id="IPR050902">
    <property type="entry name" value="ABC_Transporter_SBP"/>
</dbReference>
<dbReference type="AlphaFoldDB" id="A0A1U7JGJ7"/>
<dbReference type="Pfam" id="PF01497">
    <property type="entry name" value="Peripla_BP_2"/>
    <property type="match status" value="1"/>
</dbReference>
<reference evidence="3 4" key="1">
    <citation type="submission" date="2016-03" db="EMBL/GenBank/DDBJ databases">
        <title>Genome sequence of Nesiotobacter sp. nov., a moderately halophilic alphaproteobacterium isolated from the Yellow Sea, China.</title>
        <authorList>
            <person name="Zhang G."/>
            <person name="Zhang R."/>
        </authorList>
    </citation>
    <scope>NUCLEOTIDE SEQUENCE [LARGE SCALE GENOMIC DNA]</scope>
    <source>
        <strain evidence="3 4">WB1-6</strain>
    </source>
</reference>
<dbReference type="RefSeq" id="WP_036489309.1">
    <property type="nucleotide sequence ID" value="NZ_LVVZ01000018.1"/>
</dbReference>
<proteinExistence type="predicted"/>
<accession>A0A1U7JGJ7</accession>
<dbReference type="CDD" id="cd01149">
    <property type="entry name" value="HutB"/>
    <property type="match status" value="1"/>
</dbReference>
<evidence type="ECO:0000313" key="4">
    <source>
        <dbReference type="Proteomes" id="UP000185783"/>
    </source>
</evidence>
<dbReference type="PANTHER" id="PTHR30535">
    <property type="entry name" value="VITAMIN B12-BINDING PROTEIN"/>
    <property type="match status" value="1"/>
</dbReference>
<dbReference type="InterPro" id="IPR002491">
    <property type="entry name" value="ABC_transptr_periplasmic_BD"/>
</dbReference>
<keyword evidence="1" id="KW-0732">Signal</keyword>
<sequence>MDLTTTCSRFTKSVCFGLAAALGLLALPQASFTAQAQEGSRVVAVGSSATEIVYALGQQHRLVAVDTTSTYPEAATELPDVGYMRALSAEGLLSVEPDLVLMMEGSGPAATLDVLKASSVPLVAVPEGFTKQAVLEKIEVIGEALNVPDKAKALSETVAADLDAAIAEAADTSTRPRVMFVLSISGDRLTVSGTNTAADAIIELAGGVNAMDSFEGYKPVVTEALLSARPDVVLMMTRHGAEDMKDAMNRVPALDQTPAGQNEAYIAMKGSYLLGFGPRTADAIRELSSKLKKLTPEG</sequence>
<protein>
    <recommendedName>
        <fullName evidence="2">Fe/B12 periplasmic-binding domain-containing protein</fullName>
    </recommendedName>
</protein>
<evidence type="ECO:0000313" key="3">
    <source>
        <dbReference type="EMBL" id="OKL43847.1"/>
    </source>
</evidence>
<dbReference type="STRING" id="197461.A3843_11970"/>
<dbReference type="Proteomes" id="UP000185783">
    <property type="component" value="Unassembled WGS sequence"/>
</dbReference>
<gene>
    <name evidence="3" type="ORF">A3843_11970</name>
</gene>
<dbReference type="Gene3D" id="3.40.50.1980">
    <property type="entry name" value="Nitrogenase molybdenum iron protein domain"/>
    <property type="match status" value="2"/>
</dbReference>
<name>A0A1U7JGJ7_9HYPH</name>
<feature type="chain" id="PRO_5010522147" description="Fe/B12 periplasmic-binding domain-containing protein" evidence="1">
    <location>
        <begin position="37"/>
        <end position="298"/>
    </location>
</feature>
<feature type="domain" description="Fe/B12 periplasmic-binding" evidence="2">
    <location>
        <begin position="41"/>
        <end position="295"/>
    </location>
</feature>
<keyword evidence="4" id="KW-1185">Reference proteome</keyword>
<dbReference type="PANTHER" id="PTHR30535:SF4">
    <property type="entry name" value="HEMIN-BINDING PERIPLASMIC PROTEIN HMUT"/>
    <property type="match status" value="1"/>
</dbReference>
<dbReference type="PROSITE" id="PS50983">
    <property type="entry name" value="FE_B12_PBP"/>
    <property type="match status" value="1"/>
</dbReference>
<organism evidence="3 4">
    <name type="scientific">Pseudovibrio exalbescens</name>
    <dbReference type="NCBI Taxonomy" id="197461"/>
    <lineage>
        <taxon>Bacteria</taxon>
        <taxon>Pseudomonadati</taxon>
        <taxon>Pseudomonadota</taxon>
        <taxon>Alphaproteobacteria</taxon>
        <taxon>Hyphomicrobiales</taxon>
        <taxon>Stappiaceae</taxon>
        <taxon>Pseudovibrio</taxon>
    </lineage>
</organism>
<dbReference type="EMBL" id="LVVZ01000018">
    <property type="protein sequence ID" value="OKL43847.1"/>
    <property type="molecule type" value="Genomic_DNA"/>
</dbReference>
<comment type="caution">
    <text evidence="3">The sequence shown here is derived from an EMBL/GenBank/DDBJ whole genome shotgun (WGS) entry which is preliminary data.</text>
</comment>